<dbReference type="STRING" id="1798480.A2851_01605"/>
<evidence type="ECO:0000313" key="1">
    <source>
        <dbReference type="EMBL" id="OGG53267.1"/>
    </source>
</evidence>
<dbReference type="Pfam" id="PF13412">
    <property type="entry name" value="HTH_24"/>
    <property type="match status" value="1"/>
</dbReference>
<accession>A0A1F6CVY1</accession>
<reference evidence="1 2" key="1">
    <citation type="journal article" date="2016" name="Nat. Commun.">
        <title>Thousands of microbial genomes shed light on interconnected biogeochemical processes in an aquifer system.</title>
        <authorList>
            <person name="Anantharaman K."/>
            <person name="Brown C.T."/>
            <person name="Hug L.A."/>
            <person name="Sharon I."/>
            <person name="Castelle C.J."/>
            <person name="Probst A.J."/>
            <person name="Thomas B.C."/>
            <person name="Singh A."/>
            <person name="Wilkins M.J."/>
            <person name="Karaoz U."/>
            <person name="Brodie E.L."/>
            <person name="Williams K.H."/>
            <person name="Hubbard S.S."/>
            <person name="Banfield J.F."/>
        </authorList>
    </citation>
    <scope>NUCLEOTIDE SEQUENCE [LARGE SCALE GENOMIC DNA]</scope>
</reference>
<dbReference type="SUPFAM" id="SSF46785">
    <property type="entry name" value="Winged helix' DNA-binding domain"/>
    <property type="match status" value="1"/>
</dbReference>
<evidence type="ECO:0000313" key="2">
    <source>
        <dbReference type="Proteomes" id="UP000176863"/>
    </source>
</evidence>
<evidence type="ECO:0008006" key="3">
    <source>
        <dbReference type="Google" id="ProtNLM"/>
    </source>
</evidence>
<organism evidence="1 2">
    <name type="scientific">Candidatus Kaiserbacteria bacterium RIFCSPHIGHO2_01_FULL_53_29</name>
    <dbReference type="NCBI Taxonomy" id="1798480"/>
    <lineage>
        <taxon>Bacteria</taxon>
        <taxon>Candidatus Kaiseribacteriota</taxon>
    </lineage>
</organism>
<comment type="caution">
    <text evidence="1">The sequence shown here is derived from an EMBL/GenBank/DDBJ whole genome shotgun (WGS) entry which is preliminary data.</text>
</comment>
<dbReference type="Proteomes" id="UP000176863">
    <property type="component" value="Unassembled WGS sequence"/>
</dbReference>
<dbReference type="AlphaFoldDB" id="A0A1F6CVY1"/>
<dbReference type="InterPro" id="IPR036388">
    <property type="entry name" value="WH-like_DNA-bd_sf"/>
</dbReference>
<sequence length="72" mass="7952">MKANAAKQNRKQKKLEKILGLLNTKGKITNDEVEKLLHVSDATATRYLSALEKEGRIRQVGKTGAGVVYTKV</sequence>
<name>A0A1F6CVY1_9BACT</name>
<gene>
    <name evidence="1" type="ORF">A2851_01605</name>
</gene>
<dbReference type="Gene3D" id="1.10.10.10">
    <property type="entry name" value="Winged helix-like DNA-binding domain superfamily/Winged helix DNA-binding domain"/>
    <property type="match status" value="1"/>
</dbReference>
<proteinExistence type="predicted"/>
<dbReference type="InterPro" id="IPR036390">
    <property type="entry name" value="WH_DNA-bd_sf"/>
</dbReference>
<protein>
    <recommendedName>
        <fullName evidence="3">HTH deoR-type domain-containing protein</fullName>
    </recommendedName>
</protein>
<dbReference type="EMBL" id="MFKT01000014">
    <property type="protein sequence ID" value="OGG53267.1"/>
    <property type="molecule type" value="Genomic_DNA"/>
</dbReference>